<proteinExistence type="inferred from homology"/>
<dbReference type="EMBL" id="JAVFJF020000002">
    <property type="protein sequence ID" value="MEJ8673533.1"/>
    <property type="molecule type" value="Genomic_DNA"/>
</dbReference>
<evidence type="ECO:0000256" key="1">
    <source>
        <dbReference type="ARBA" id="ARBA00006739"/>
    </source>
</evidence>
<organism evidence="5 6">
    <name type="scientific">Chromobacterium amazonense</name>
    <dbReference type="NCBI Taxonomy" id="1382803"/>
    <lineage>
        <taxon>Bacteria</taxon>
        <taxon>Pseudomonadati</taxon>
        <taxon>Pseudomonadota</taxon>
        <taxon>Betaproteobacteria</taxon>
        <taxon>Neisseriales</taxon>
        <taxon>Chromobacteriaceae</taxon>
        <taxon>Chromobacterium</taxon>
    </lineage>
</organism>
<evidence type="ECO:0000313" key="5">
    <source>
        <dbReference type="EMBL" id="MEJ8673533.1"/>
    </source>
</evidence>
<protein>
    <submittedName>
        <fullName evidence="5">Glycosyltransferase family 2 protein</fullName>
        <ecNumber evidence="5">2.4.-.-</ecNumber>
    </submittedName>
</protein>
<comment type="caution">
    <text evidence="5">The sequence shown here is derived from an EMBL/GenBank/DDBJ whole genome shotgun (WGS) entry which is preliminary data.</text>
</comment>
<dbReference type="InterPro" id="IPR001173">
    <property type="entry name" value="Glyco_trans_2-like"/>
</dbReference>
<dbReference type="Pfam" id="PF00535">
    <property type="entry name" value="Glycos_transf_2"/>
    <property type="match status" value="1"/>
</dbReference>
<sequence length="485" mass="53574">MMNAAFLWHALHGRFAQALSCLPPVSGRKPGDLELWSLYKLGMYQTVSDAPVTHRLGRLGLFAQTVSRAACGQTGAVQASLATWRQQRVIPRLNIAMADTLVPLMPASALKLLACCPKPPAALHIATLLRNEKTAEAQHQLHTIPPSVFQRQPELHLFHTNAFGGAPAEQLQRLNAFLAALKVPSLRLLDPTQPPSVMNVAVAATSKPVCGPLVTVLMTTFRTSSRAVTAIKSVLAQSYQELELIVVDDASDDDTPALVANLARRDTRIRLITLPRNVGTYVAKRIGLEHARGEFVTCHDSDDWMHPERLARQVAPLLADKRLIATTSDWVRIQDDGVFYARPVHPLKRINPASPLFRREKVLWDTGAWDCVRTGADSEFLARLRVVYGPKAIKKIRQPLALGCHRPDSLMTAAGTGYSETGVSPHRLAYWEAWSHWHIATLAEGKMPRISSDIRTATLTRPFPVQSKQYIEADNLEACLLEALK</sequence>
<dbReference type="PANTHER" id="PTHR43685:SF5">
    <property type="entry name" value="GLYCOSYLTRANSFERASE EPSE-RELATED"/>
    <property type="match status" value="1"/>
</dbReference>
<keyword evidence="3 5" id="KW-0808">Transferase</keyword>
<dbReference type="EC" id="2.4.-.-" evidence="5"/>
<dbReference type="Proteomes" id="UP001224516">
    <property type="component" value="Unassembled WGS sequence"/>
</dbReference>
<dbReference type="SUPFAM" id="SSF53448">
    <property type="entry name" value="Nucleotide-diphospho-sugar transferases"/>
    <property type="match status" value="1"/>
</dbReference>
<reference evidence="5 6" key="1">
    <citation type="submission" date="2023-12" db="EMBL/GenBank/DDBJ databases">
        <title>Evaluation and characterization of a potential secondary metabolite violacein from indigenous Chromobacterium amazonense SAM215.</title>
        <authorList>
            <person name="Tarafdar M.R."/>
            <person name="Abedin S.M."/>
            <person name="Atiqua A."/>
            <person name="Saha A."/>
            <person name="Khan S.N."/>
        </authorList>
    </citation>
    <scope>NUCLEOTIDE SEQUENCE [LARGE SCALE GENOMIC DNA]</scope>
    <source>
        <strain evidence="5 6">SAM215</strain>
    </source>
</reference>
<evidence type="ECO:0000256" key="2">
    <source>
        <dbReference type="ARBA" id="ARBA00022676"/>
    </source>
</evidence>
<dbReference type="RefSeq" id="WP_307909643.1">
    <property type="nucleotide sequence ID" value="NZ_JAVFJF020000002.1"/>
</dbReference>
<dbReference type="InterPro" id="IPR029044">
    <property type="entry name" value="Nucleotide-diphossugar_trans"/>
</dbReference>
<comment type="similarity">
    <text evidence="1">Belongs to the glycosyltransferase 2 family.</text>
</comment>
<keyword evidence="6" id="KW-1185">Reference proteome</keyword>
<name>A0ABU8UXA3_9NEIS</name>
<accession>A0ABU8UXA3</accession>
<evidence type="ECO:0000313" key="6">
    <source>
        <dbReference type="Proteomes" id="UP001224516"/>
    </source>
</evidence>
<dbReference type="CDD" id="cd00761">
    <property type="entry name" value="Glyco_tranf_GTA_type"/>
    <property type="match status" value="1"/>
</dbReference>
<dbReference type="PANTHER" id="PTHR43685">
    <property type="entry name" value="GLYCOSYLTRANSFERASE"/>
    <property type="match status" value="1"/>
</dbReference>
<evidence type="ECO:0000259" key="4">
    <source>
        <dbReference type="Pfam" id="PF00535"/>
    </source>
</evidence>
<feature type="domain" description="Glycosyltransferase 2-like" evidence="4">
    <location>
        <begin position="215"/>
        <end position="351"/>
    </location>
</feature>
<keyword evidence="2 5" id="KW-0328">Glycosyltransferase</keyword>
<dbReference type="InterPro" id="IPR050834">
    <property type="entry name" value="Glycosyltransf_2"/>
</dbReference>
<evidence type="ECO:0000256" key="3">
    <source>
        <dbReference type="ARBA" id="ARBA00022679"/>
    </source>
</evidence>
<dbReference type="GO" id="GO:0016757">
    <property type="term" value="F:glycosyltransferase activity"/>
    <property type="evidence" value="ECO:0007669"/>
    <property type="project" value="UniProtKB-KW"/>
</dbReference>
<dbReference type="Gene3D" id="3.90.550.10">
    <property type="entry name" value="Spore Coat Polysaccharide Biosynthesis Protein SpsA, Chain A"/>
    <property type="match status" value="1"/>
</dbReference>
<gene>
    <name evidence="5" type="ORF">QCL97_002245</name>
</gene>